<feature type="compositionally biased region" description="Polar residues" evidence="1">
    <location>
        <begin position="12"/>
        <end position="28"/>
    </location>
</feature>
<keyword evidence="3" id="KW-1185">Reference proteome</keyword>
<dbReference type="AlphaFoldDB" id="A0A250X4C1"/>
<name>A0A250X4C1_9CHLO</name>
<comment type="caution">
    <text evidence="2">The sequence shown here is derived from an EMBL/GenBank/DDBJ whole genome shotgun (WGS) entry which is preliminary data.</text>
</comment>
<protein>
    <submittedName>
        <fullName evidence="2">Uncharacterized protein</fullName>
    </submittedName>
</protein>
<evidence type="ECO:0000256" key="1">
    <source>
        <dbReference type="SAM" id="MobiDB-lite"/>
    </source>
</evidence>
<feature type="region of interest" description="Disordered" evidence="1">
    <location>
        <begin position="1"/>
        <end position="33"/>
    </location>
</feature>
<proteinExistence type="predicted"/>
<reference evidence="2 3" key="1">
    <citation type="submission" date="2017-08" db="EMBL/GenBank/DDBJ databases">
        <title>Acidophilic green algal genome provides insights into adaptation to an acidic environment.</title>
        <authorList>
            <person name="Hirooka S."/>
            <person name="Hirose Y."/>
            <person name="Kanesaki Y."/>
            <person name="Higuchi S."/>
            <person name="Fujiwara T."/>
            <person name="Onuma R."/>
            <person name="Era A."/>
            <person name="Ohbayashi R."/>
            <person name="Uzuka A."/>
            <person name="Nozaki H."/>
            <person name="Yoshikawa H."/>
            <person name="Miyagishima S.Y."/>
        </authorList>
    </citation>
    <scope>NUCLEOTIDE SEQUENCE [LARGE SCALE GENOMIC DNA]</scope>
    <source>
        <strain evidence="2 3">NIES-2499</strain>
    </source>
</reference>
<organism evidence="2 3">
    <name type="scientific">Chlamydomonas eustigma</name>
    <dbReference type="NCBI Taxonomy" id="1157962"/>
    <lineage>
        <taxon>Eukaryota</taxon>
        <taxon>Viridiplantae</taxon>
        <taxon>Chlorophyta</taxon>
        <taxon>core chlorophytes</taxon>
        <taxon>Chlorophyceae</taxon>
        <taxon>CS clade</taxon>
        <taxon>Chlamydomonadales</taxon>
        <taxon>Chlamydomonadaceae</taxon>
        <taxon>Chlamydomonas</taxon>
    </lineage>
</organism>
<accession>A0A250X4C1</accession>
<gene>
    <name evidence="2" type="ORF">CEUSTIGMA_g5353.t1</name>
</gene>
<dbReference type="OrthoDB" id="536223at2759"/>
<dbReference type="Proteomes" id="UP000232323">
    <property type="component" value="Unassembled WGS sequence"/>
</dbReference>
<evidence type="ECO:0000313" key="3">
    <source>
        <dbReference type="Proteomes" id="UP000232323"/>
    </source>
</evidence>
<sequence>MPKNPKKYLKGTPSQSQQTSESLPSTSLGPLEQIDPFDISQQKKLRLFGHSRPLTGDPGSTRWTAPYYLPLQMQKGIPKVLLTDPWPDVRENQLRRDHAKLLLQLLKDVAPQALTTSQVFQLANSSAERPVFGSEIYVRMLLEHLRLSRMIRAQNDPKEKKIPPGIKEYPLQYYAVPHQQEEYGSAHQIERRRAEAQQVAVVRAIKRLRRRQPPFRIHRRRAYDSAFHHEMGRLELLKLQEMV</sequence>
<evidence type="ECO:0000313" key="2">
    <source>
        <dbReference type="EMBL" id="GAX77911.1"/>
    </source>
</evidence>
<dbReference type="EMBL" id="BEGY01000028">
    <property type="protein sequence ID" value="GAX77911.1"/>
    <property type="molecule type" value="Genomic_DNA"/>
</dbReference>